<dbReference type="SMART" id="SM00829">
    <property type="entry name" value="PKS_ER"/>
    <property type="match status" value="1"/>
</dbReference>
<comment type="cofactor">
    <cofactor evidence="1">
        <name>Zn(2+)</name>
        <dbReference type="ChEBI" id="CHEBI:29105"/>
    </cofactor>
</comment>
<gene>
    <name evidence="7" type="ORF">GCM10007108_04530</name>
</gene>
<dbReference type="Pfam" id="PF08240">
    <property type="entry name" value="ADH_N"/>
    <property type="match status" value="1"/>
</dbReference>
<evidence type="ECO:0000256" key="2">
    <source>
        <dbReference type="ARBA" id="ARBA00008072"/>
    </source>
</evidence>
<feature type="domain" description="Enoyl reductase (ER)" evidence="6">
    <location>
        <begin position="11"/>
        <end position="322"/>
    </location>
</feature>
<organism evidence="7 8">
    <name type="scientific">Thermogymnomonas acidicola</name>
    <dbReference type="NCBI Taxonomy" id="399579"/>
    <lineage>
        <taxon>Archaea</taxon>
        <taxon>Methanobacteriati</taxon>
        <taxon>Thermoplasmatota</taxon>
        <taxon>Thermoplasmata</taxon>
        <taxon>Thermoplasmatales</taxon>
        <taxon>Thermogymnomonas</taxon>
    </lineage>
</organism>
<dbReference type="GO" id="GO:0030554">
    <property type="term" value="F:adenyl nucleotide binding"/>
    <property type="evidence" value="ECO:0007669"/>
    <property type="project" value="UniProtKB-ARBA"/>
</dbReference>
<evidence type="ECO:0000313" key="7">
    <source>
        <dbReference type="EMBL" id="GGM69533.1"/>
    </source>
</evidence>
<dbReference type="Proteomes" id="UP000632195">
    <property type="component" value="Unassembled WGS sequence"/>
</dbReference>
<evidence type="ECO:0000256" key="5">
    <source>
        <dbReference type="ARBA" id="ARBA00023002"/>
    </source>
</evidence>
<dbReference type="RefSeq" id="WP_188679942.1">
    <property type="nucleotide sequence ID" value="NZ_BMNY01000001.1"/>
</dbReference>
<dbReference type="AlphaFoldDB" id="A0AA37BQJ8"/>
<dbReference type="InterPro" id="IPR020843">
    <property type="entry name" value="ER"/>
</dbReference>
<reference evidence="7" key="2">
    <citation type="submission" date="2022-09" db="EMBL/GenBank/DDBJ databases">
        <authorList>
            <person name="Sun Q."/>
            <person name="Ohkuma M."/>
        </authorList>
    </citation>
    <scope>NUCLEOTIDE SEQUENCE</scope>
    <source>
        <strain evidence="7">JCM 13583</strain>
    </source>
</reference>
<dbReference type="GO" id="GO:0044281">
    <property type="term" value="P:small molecule metabolic process"/>
    <property type="evidence" value="ECO:0007669"/>
    <property type="project" value="UniProtKB-ARBA"/>
</dbReference>
<dbReference type="GO" id="GO:0043168">
    <property type="term" value="F:anion binding"/>
    <property type="evidence" value="ECO:0007669"/>
    <property type="project" value="UniProtKB-ARBA"/>
</dbReference>
<dbReference type="Gene3D" id="3.40.50.720">
    <property type="entry name" value="NAD(P)-binding Rossmann-like Domain"/>
    <property type="match status" value="1"/>
</dbReference>
<dbReference type="Gene3D" id="3.90.180.10">
    <property type="entry name" value="Medium-chain alcohol dehydrogenases, catalytic domain"/>
    <property type="match status" value="1"/>
</dbReference>
<keyword evidence="8" id="KW-1185">Reference proteome</keyword>
<evidence type="ECO:0000313" key="8">
    <source>
        <dbReference type="Proteomes" id="UP000632195"/>
    </source>
</evidence>
<reference evidence="7" key="1">
    <citation type="journal article" date="2014" name="Int. J. Syst. Evol. Microbiol.">
        <title>Complete genome sequence of Corynebacterium casei LMG S-19264T (=DSM 44701T), isolated from a smear-ripened cheese.</title>
        <authorList>
            <consortium name="US DOE Joint Genome Institute (JGI-PGF)"/>
            <person name="Walter F."/>
            <person name="Albersmeier A."/>
            <person name="Kalinowski J."/>
            <person name="Ruckert C."/>
        </authorList>
    </citation>
    <scope>NUCLEOTIDE SEQUENCE</scope>
    <source>
        <strain evidence="7">JCM 13583</strain>
    </source>
</reference>
<evidence type="ECO:0000256" key="1">
    <source>
        <dbReference type="ARBA" id="ARBA00001947"/>
    </source>
</evidence>
<accession>A0AA37BQJ8</accession>
<dbReference type="GO" id="GO:0005737">
    <property type="term" value="C:cytoplasm"/>
    <property type="evidence" value="ECO:0007669"/>
    <property type="project" value="TreeGrafter"/>
</dbReference>
<evidence type="ECO:0000259" key="6">
    <source>
        <dbReference type="SMART" id="SM00829"/>
    </source>
</evidence>
<dbReference type="EMBL" id="BMNY01000001">
    <property type="protein sequence ID" value="GGM69533.1"/>
    <property type="molecule type" value="Genomic_DNA"/>
</dbReference>
<keyword evidence="3" id="KW-0479">Metal-binding</keyword>
<dbReference type="SUPFAM" id="SSF51735">
    <property type="entry name" value="NAD(P)-binding Rossmann-fold domains"/>
    <property type="match status" value="1"/>
</dbReference>
<sequence length="325" mass="35569">MLAVVVDKPFGIESLRVTDVKEPGEMENGVRIRVTMGGINPLDYAVVNGRVLYNLNPLPHIVGSEIIGVVEEDKYGFRKGEKVIVYDRVFDGTCDLCLSGNEHICRNGGIWGVVTNGGFTEHVVVSKEALFRQGSLSDEVAVSIPIAALTAYHALMRAGASATKSVLVYGASGNTGLFALQIAKAMGMDVYAVSRKDWVSEFGAERVFRPGSVPDDLRADVVINPLGTQFWQDSLKHVAPKGSVVTFGVQTGAQGEVNISQIYPQEISIVGSTGGTRKEMQELINMAIKHRFRVRVHRKYKLRDAVQAFREFGIDREGRALIEMQ</sequence>
<keyword evidence="4" id="KW-0862">Zinc</keyword>
<dbReference type="InterPro" id="IPR013154">
    <property type="entry name" value="ADH-like_N"/>
</dbReference>
<keyword evidence="5" id="KW-0560">Oxidoreductase</keyword>
<evidence type="ECO:0000256" key="4">
    <source>
        <dbReference type="ARBA" id="ARBA00022833"/>
    </source>
</evidence>
<dbReference type="InterPro" id="IPR013149">
    <property type="entry name" value="ADH-like_C"/>
</dbReference>
<dbReference type="InterPro" id="IPR011032">
    <property type="entry name" value="GroES-like_sf"/>
</dbReference>
<dbReference type="Pfam" id="PF00107">
    <property type="entry name" value="ADH_zinc_N"/>
    <property type="match status" value="1"/>
</dbReference>
<evidence type="ECO:0000256" key="3">
    <source>
        <dbReference type="ARBA" id="ARBA00022723"/>
    </source>
</evidence>
<dbReference type="GO" id="GO:0046872">
    <property type="term" value="F:metal ion binding"/>
    <property type="evidence" value="ECO:0007669"/>
    <property type="project" value="UniProtKB-KW"/>
</dbReference>
<dbReference type="PANTHER" id="PTHR42940:SF8">
    <property type="entry name" value="VACUOLAR PROTEIN SORTING-ASSOCIATED PROTEIN 11"/>
    <property type="match status" value="1"/>
</dbReference>
<protein>
    <submittedName>
        <fullName evidence="7">Alcohol dehydrogenase</fullName>
    </submittedName>
</protein>
<comment type="caution">
    <text evidence="7">The sequence shown here is derived from an EMBL/GenBank/DDBJ whole genome shotgun (WGS) entry which is preliminary data.</text>
</comment>
<dbReference type="PANTHER" id="PTHR42940">
    <property type="entry name" value="ALCOHOL DEHYDROGENASE 1-RELATED"/>
    <property type="match status" value="1"/>
</dbReference>
<dbReference type="GO" id="GO:0004022">
    <property type="term" value="F:alcohol dehydrogenase (NAD+) activity"/>
    <property type="evidence" value="ECO:0007669"/>
    <property type="project" value="TreeGrafter"/>
</dbReference>
<dbReference type="SUPFAM" id="SSF50129">
    <property type="entry name" value="GroES-like"/>
    <property type="match status" value="1"/>
</dbReference>
<comment type="similarity">
    <text evidence="2">Belongs to the zinc-containing alcohol dehydrogenase family.</text>
</comment>
<dbReference type="InterPro" id="IPR036291">
    <property type="entry name" value="NAD(P)-bd_dom_sf"/>
</dbReference>
<proteinExistence type="inferred from homology"/>
<name>A0AA37BQJ8_9ARCH</name>